<comment type="subcellular location">
    <subcellularLocation>
        <location evidence="1">Membrane</location>
        <topology evidence="1">Multi-pass membrane protein</topology>
    </subcellularLocation>
</comment>
<dbReference type="PANTHER" id="PTHR30569:SF0">
    <property type="entry name" value="CYTOSINE PERMEASE"/>
    <property type="match status" value="1"/>
</dbReference>
<dbReference type="PATRIC" id="fig|1423820.4.peg.400"/>
<accession>A0A0R1ZGL5</accession>
<dbReference type="STRING" id="1423820.FC64_GL000399"/>
<keyword evidence="3 7" id="KW-0813">Transport</keyword>
<dbReference type="Pfam" id="PF02133">
    <property type="entry name" value="Transp_cyt_pur"/>
    <property type="match status" value="1"/>
</dbReference>
<evidence type="ECO:0000313" key="9">
    <source>
        <dbReference type="EMBL" id="KRM53487.1"/>
    </source>
</evidence>
<dbReference type="InterPro" id="IPR030191">
    <property type="entry name" value="CodB"/>
</dbReference>
<dbReference type="GO" id="GO:0005886">
    <property type="term" value="C:plasma membrane"/>
    <property type="evidence" value="ECO:0007669"/>
    <property type="project" value="TreeGrafter"/>
</dbReference>
<dbReference type="PIRSF" id="PIRSF002744">
    <property type="entry name" value="Pur-cyt_permease"/>
    <property type="match status" value="1"/>
</dbReference>
<evidence type="ECO:0000256" key="8">
    <source>
        <dbReference type="SAM" id="Phobius"/>
    </source>
</evidence>
<feature type="transmembrane region" description="Helical" evidence="8">
    <location>
        <begin position="38"/>
        <end position="58"/>
    </location>
</feature>
<dbReference type="Gene3D" id="1.10.4160.10">
    <property type="entry name" value="Hydantoin permease"/>
    <property type="match status" value="1"/>
</dbReference>
<dbReference type="AlphaFoldDB" id="A0A0R1ZGL5"/>
<dbReference type="InterPro" id="IPR026030">
    <property type="entry name" value="Pur-cyt_permease_Fcy2/21/22"/>
</dbReference>
<keyword evidence="10" id="KW-1185">Reference proteome</keyword>
<gene>
    <name evidence="9" type="ORF">FC64_GL000399</name>
</gene>
<evidence type="ECO:0000256" key="2">
    <source>
        <dbReference type="ARBA" id="ARBA00008974"/>
    </source>
</evidence>
<feature type="transmembrane region" description="Helical" evidence="8">
    <location>
        <begin position="105"/>
        <end position="128"/>
    </location>
</feature>
<feature type="transmembrane region" description="Helical" evidence="8">
    <location>
        <begin position="357"/>
        <end position="380"/>
    </location>
</feature>
<feature type="transmembrane region" description="Helical" evidence="8">
    <location>
        <begin position="401"/>
        <end position="420"/>
    </location>
</feature>
<proteinExistence type="inferred from homology"/>
<feature type="transmembrane region" description="Helical" evidence="8">
    <location>
        <begin position="244"/>
        <end position="269"/>
    </location>
</feature>
<dbReference type="EMBL" id="AYYZ01000002">
    <property type="protein sequence ID" value="KRM53487.1"/>
    <property type="molecule type" value="Genomic_DNA"/>
</dbReference>
<dbReference type="Proteomes" id="UP000051291">
    <property type="component" value="Unassembled WGS sequence"/>
</dbReference>
<feature type="transmembrane region" description="Helical" evidence="8">
    <location>
        <begin position="140"/>
        <end position="160"/>
    </location>
</feature>
<dbReference type="RefSeq" id="WP_057905997.1">
    <property type="nucleotide sequence ID" value="NZ_AYYZ01000002.1"/>
</dbReference>
<evidence type="ECO:0000256" key="6">
    <source>
        <dbReference type="ARBA" id="ARBA00023136"/>
    </source>
</evidence>
<sequence length="456" mass="49909">MKKQKVYPIEQIPIENRHMSCWDMFATWIGANANNGTWYIGGVVAACGLVLATKVLIASSVLSYILLSLVGLMGYITGISTMALTRSSFGIRGSYVPSVINVIQFVGWTAVNTFIAATSLSILFHDFFGWKTYNATSNTGIFGVIVGVLVMSVLHLISVSMGERSVQIIERIGIIFVIGFVIWESIVVFRTVSFHQLVTWVVPHSEQLKTGHAMDILAAFNLAWVTAGADFTRFTAKKGAATHASFWGALIGVLWFALIGVVSTISIAITSGQFNPNNSDPSTIANKLGLGILAMIVIVLTSMTANAANLMAAASALNNLFHKIKLRKALWIVTILATFVTFIPLIVGSFLDTFEAFLNYIGMILGPMIGIMITDFYVVHHQQYEIDELTKVNGKNWYHGGVNYFAFAVWIIGIVIYNFLQHVPVIMNVTGATFIAMIISGLLYGIGQQWILKKRG</sequence>
<feature type="transmembrane region" description="Helical" evidence="8">
    <location>
        <begin position="329"/>
        <end position="351"/>
    </location>
</feature>
<evidence type="ECO:0000256" key="1">
    <source>
        <dbReference type="ARBA" id="ARBA00004141"/>
    </source>
</evidence>
<feature type="transmembrane region" description="Helical" evidence="8">
    <location>
        <begin position="64"/>
        <end position="84"/>
    </location>
</feature>
<feature type="transmembrane region" description="Helical" evidence="8">
    <location>
        <begin position="172"/>
        <end position="192"/>
    </location>
</feature>
<organism evidence="9 10">
    <name type="scientific">Ligilactobacillus araffinosus DSM 20653</name>
    <dbReference type="NCBI Taxonomy" id="1423820"/>
    <lineage>
        <taxon>Bacteria</taxon>
        <taxon>Bacillati</taxon>
        <taxon>Bacillota</taxon>
        <taxon>Bacilli</taxon>
        <taxon>Lactobacillales</taxon>
        <taxon>Lactobacillaceae</taxon>
        <taxon>Ligilactobacillus</taxon>
    </lineage>
</organism>
<keyword evidence="4 8" id="KW-0812">Transmembrane</keyword>
<dbReference type="PANTHER" id="PTHR30569">
    <property type="entry name" value="CYTOSINE TRANSPORTER CODB"/>
    <property type="match status" value="1"/>
</dbReference>
<reference evidence="9 10" key="1">
    <citation type="journal article" date="2015" name="Genome Announc.">
        <title>Expanding the biotechnology potential of lactobacilli through comparative genomics of 213 strains and associated genera.</title>
        <authorList>
            <person name="Sun Z."/>
            <person name="Harris H.M."/>
            <person name="McCann A."/>
            <person name="Guo C."/>
            <person name="Argimon S."/>
            <person name="Zhang W."/>
            <person name="Yang X."/>
            <person name="Jeffery I.B."/>
            <person name="Cooney J.C."/>
            <person name="Kagawa T.F."/>
            <person name="Liu W."/>
            <person name="Song Y."/>
            <person name="Salvetti E."/>
            <person name="Wrobel A."/>
            <person name="Rasinkangas P."/>
            <person name="Parkhill J."/>
            <person name="Rea M.C."/>
            <person name="O'Sullivan O."/>
            <person name="Ritari J."/>
            <person name="Douillard F.P."/>
            <person name="Paul Ross R."/>
            <person name="Yang R."/>
            <person name="Briner A.E."/>
            <person name="Felis G.E."/>
            <person name="de Vos W.M."/>
            <person name="Barrangou R."/>
            <person name="Klaenhammer T.R."/>
            <person name="Caufield P.W."/>
            <person name="Cui Y."/>
            <person name="Zhang H."/>
            <person name="O'Toole P.W."/>
        </authorList>
    </citation>
    <scope>NUCLEOTIDE SEQUENCE [LARGE SCALE GENOMIC DNA]</scope>
    <source>
        <strain evidence="9 10">DSM 20653</strain>
    </source>
</reference>
<comment type="similarity">
    <text evidence="2 7">Belongs to the purine-cytosine permease (2.A.39) family.</text>
</comment>
<name>A0A0R1ZGL5_9LACO</name>
<dbReference type="GO" id="GO:0015209">
    <property type="term" value="F:cytosine transmembrane transporter activity"/>
    <property type="evidence" value="ECO:0007669"/>
    <property type="project" value="InterPro"/>
</dbReference>
<comment type="caution">
    <text evidence="9">The sequence shown here is derived from an EMBL/GenBank/DDBJ whole genome shotgun (WGS) entry which is preliminary data.</text>
</comment>
<feature type="transmembrane region" description="Helical" evidence="8">
    <location>
        <begin position="289"/>
        <end position="317"/>
    </location>
</feature>
<feature type="transmembrane region" description="Helical" evidence="8">
    <location>
        <begin position="426"/>
        <end position="446"/>
    </location>
</feature>
<dbReference type="InterPro" id="IPR001248">
    <property type="entry name" value="Pur-cyt_permease"/>
</dbReference>
<evidence type="ECO:0000313" key="10">
    <source>
        <dbReference type="Proteomes" id="UP000051291"/>
    </source>
</evidence>
<protein>
    <submittedName>
        <fullName evidence="9">Purine-cytosine transport protein</fullName>
    </submittedName>
</protein>
<evidence type="ECO:0000256" key="7">
    <source>
        <dbReference type="PIRNR" id="PIRNR002744"/>
    </source>
</evidence>
<evidence type="ECO:0000256" key="4">
    <source>
        <dbReference type="ARBA" id="ARBA00022692"/>
    </source>
</evidence>
<keyword evidence="6 7" id="KW-0472">Membrane</keyword>
<feature type="transmembrane region" description="Helical" evidence="8">
    <location>
        <begin position="212"/>
        <end position="232"/>
    </location>
</feature>
<evidence type="ECO:0000256" key="3">
    <source>
        <dbReference type="ARBA" id="ARBA00022448"/>
    </source>
</evidence>
<evidence type="ECO:0000256" key="5">
    <source>
        <dbReference type="ARBA" id="ARBA00022989"/>
    </source>
</evidence>
<keyword evidence="5 8" id="KW-1133">Transmembrane helix</keyword>